<reference evidence="2" key="1">
    <citation type="submission" date="2025-05" db="UniProtKB">
        <authorList>
            <consortium name="Ensembl"/>
        </authorList>
    </citation>
    <scope>IDENTIFICATION</scope>
</reference>
<dbReference type="GO" id="GO:0004197">
    <property type="term" value="F:cysteine-type endopeptidase activity"/>
    <property type="evidence" value="ECO:0007669"/>
    <property type="project" value="InterPro"/>
</dbReference>
<dbReference type="GO" id="GO:0006508">
    <property type="term" value="P:proteolysis"/>
    <property type="evidence" value="ECO:0007669"/>
    <property type="project" value="InterPro"/>
</dbReference>
<dbReference type="PANTHER" id="PTHR47901:SF3">
    <property type="entry name" value="CASPASE-1"/>
    <property type="match status" value="1"/>
</dbReference>
<dbReference type="Gene3D" id="1.10.533.10">
    <property type="entry name" value="Death Domain, Fas"/>
    <property type="match status" value="1"/>
</dbReference>
<dbReference type="Ensembl" id="ENSFHET00000022944.1">
    <property type="protein sequence ID" value="ENSFHEP00000014822.1"/>
    <property type="gene ID" value="ENSFHEG00000016403.1"/>
</dbReference>
<dbReference type="SMART" id="SM00114">
    <property type="entry name" value="CARD"/>
    <property type="match status" value="1"/>
</dbReference>
<protein>
    <submittedName>
        <fullName evidence="2">Caspase-1-A</fullName>
    </submittedName>
</protein>
<dbReference type="Ensembl" id="ENSFHET00000022744.1">
    <property type="protein sequence ID" value="ENSFHEP00000030847.1"/>
    <property type="gene ID" value="ENSFHEG00000016403.1"/>
</dbReference>
<dbReference type="InterPro" id="IPR011029">
    <property type="entry name" value="DEATH-like_dom_sf"/>
</dbReference>
<sequence length="89" mass="10070">MAATLMENRTRFVDRCSKEVINQLLDDLLLDGIINDGEKESILEENNSRADKARNLIDVVRMKGDVPSMALINHLQQRDPMLHALLLGL</sequence>
<dbReference type="GO" id="GO:0072559">
    <property type="term" value="C:NLRP3 inflammasome complex"/>
    <property type="evidence" value="ECO:0007669"/>
    <property type="project" value="TreeGrafter"/>
</dbReference>
<evidence type="ECO:0000313" key="2">
    <source>
        <dbReference type="Ensembl" id="ENSFHEP00000014822.1"/>
    </source>
</evidence>
<dbReference type="PANTHER" id="PTHR47901">
    <property type="entry name" value="CASPASE RECRUITMENT DOMAIN-CONTAINING PROTEIN 18"/>
    <property type="match status" value="1"/>
</dbReference>
<accession>A0A3Q2PPU9</accession>
<evidence type="ECO:0000313" key="3">
    <source>
        <dbReference type="Proteomes" id="UP000265000"/>
    </source>
</evidence>
<dbReference type="Pfam" id="PF00619">
    <property type="entry name" value="CARD"/>
    <property type="match status" value="1"/>
</dbReference>
<dbReference type="GeneID" id="105932585"/>
<dbReference type="InterPro" id="IPR001315">
    <property type="entry name" value="CARD"/>
</dbReference>
<dbReference type="PROSITE" id="PS50209">
    <property type="entry name" value="CARD"/>
    <property type="match status" value="1"/>
</dbReference>
<dbReference type="GO" id="GO:0050727">
    <property type="term" value="P:regulation of inflammatory response"/>
    <property type="evidence" value="ECO:0007669"/>
    <property type="project" value="TreeGrafter"/>
</dbReference>
<dbReference type="GO" id="GO:0072557">
    <property type="term" value="C:IPAF inflammasome complex"/>
    <property type="evidence" value="ECO:0007669"/>
    <property type="project" value="TreeGrafter"/>
</dbReference>
<proteinExistence type="predicted"/>
<dbReference type="GO" id="GO:0097169">
    <property type="term" value="C:AIM2 inflammasome complex"/>
    <property type="evidence" value="ECO:0007669"/>
    <property type="project" value="TreeGrafter"/>
</dbReference>
<keyword evidence="3" id="KW-1185">Reference proteome</keyword>
<dbReference type="AlphaFoldDB" id="A0A3Q2PPU9"/>
<feature type="domain" description="CARD" evidence="1">
    <location>
        <begin position="1"/>
        <end position="89"/>
    </location>
</feature>
<organism evidence="2 3">
    <name type="scientific">Fundulus heteroclitus</name>
    <name type="common">Killifish</name>
    <name type="synonym">Mummichog</name>
    <dbReference type="NCBI Taxonomy" id="8078"/>
    <lineage>
        <taxon>Eukaryota</taxon>
        <taxon>Metazoa</taxon>
        <taxon>Chordata</taxon>
        <taxon>Craniata</taxon>
        <taxon>Vertebrata</taxon>
        <taxon>Euteleostomi</taxon>
        <taxon>Actinopterygii</taxon>
        <taxon>Neopterygii</taxon>
        <taxon>Teleostei</taxon>
        <taxon>Neoteleostei</taxon>
        <taxon>Acanthomorphata</taxon>
        <taxon>Ovalentaria</taxon>
        <taxon>Atherinomorphae</taxon>
        <taxon>Cyprinodontiformes</taxon>
        <taxon>Fundulidae</taxon>
        <taxon>Fundulus</taxon>
    </lineage>
</organism>
<dbReference type="STRING" id="8078.ENSFHEP00000030847"/>
<name>A0A3Q2PPU9_FUNHE</name>
<dbReference type="Proteomes" id="UP000265000">
    <property type="component" value="Unplaced"/>
</dbReference>
<dbReference type="GeneTree" id="ENSGT00990000203749"/>
<evidence type="ECO:0000259" key="1">
    <source>
        <dbReference type="PROSITE" id="PS50209"/>
    </source>
</evidence>
<dbReference type="OrthoDB" id="8869108at2759"/>
<dbReference type="GO" id="GO:0042981">
    <property type="term" value="P:regulation of apoptotic process"/>
    <property type="evidence" value="ECO:0007669"/>
    <property type="project" value="InterPro"/>
</dbReference>
<dbReference type="SUPFAM" id="SSF47986">
    <property type="entry name" value="DEATH domain"/>
    <property type="match status" value="1"/>
</dbReference>
<dbReference type="InterPro" id="IPR002398">
    <property type="entry name" value="Pept_C14"/>
</dbReference>